<name>I7LA42_9LACO</name>
<dbReference type="GO" id="GO:0005524">
    <property type="term" value="F:ATP binding"/>
    <property type="evidence" value="ECO:0007669"/>
    <property type="project" value="InterPro"/>
</dbReference>
<sequence>MTGKVVSPSQFGKIITIYPNNIDDFECILVELTDALKKFDGLKVPSDNSFRNSTIVHYRYGAINPIIEVDDDNTVRSYIVDNLGIKVEDVRRPYFFVPKNIMIPQFISGDTHNDLKNTSLVFIGDTYGKEIEVHKILRRLASGNIYLGKNKNTKVIIKMAKYGALSSREYPEGTQQLLKKNEKSNLLNTELSSILNLPDFIDDFYIGKDYFLAEKFVNGISLRDYSAKLGITKPKKIVTTLDLQKVRMIFCNLKKLIKELHSRGYVFGDVSPDNFIVDDELNIHAIDIESVHKIGMGEPYLNLKTELFAPVSEEKFSELEADNYKLGMSMFWILTQKNQEVDKDPKLIKYYLNLIVNQYPSLKNMVNMILDLLSIDKTVADLEQDKIIQPAKDAIITSIIKKIECGTIADISTTNYIKSNLSLSYGIPGTLLYLNSIKKLNKEDRKRCRIWILEQYHKKLISQGLFFGKIGLACVLANLDCSYEENMPLVDLLIEYHREGLNKDLSLANGISGIILGLEYLSRIKNYPNFSNIIEDLLLSIEENIDMVPESNLEYGDIGIGLTLEYLVSNGYMVRETLLDKVRNKIYNIYNESFVDGIFIGLNTDGVVYPSLMTGGAGLVLYAMCTSDSRFLKNNFLDLYDVPFMANSGVNNGVAGFILPLIIGMKNRRISLTNRKRVRHILKYWQSYILTNFRSTKSELGWKADQGIDIKQDLGAGNLGIIFILDLLTEVLKDEEREDY</sequence>
<dbReference type="EMBL" id="CAKD01000001">
    <property type="protein sequence ID" value="CCI84391.1"/>
    <property type="molecule type" value="Genomic_DNA"/>
</dbReference>
<dbReference type="PROSITE" id="PS50011">
    <property type="entry name" value="PROTEIN_KINASE_DOM"/>
    <property type="match status" value="1"/>
</dbReference>
<dbReference type="InterPro" id="IPR000719">
    <property type="entry name" value="Prot_kinase_dom"/>
</dbReference>
<dbReference type="eggNOG" id="COG0515">
    <property type="taxonomic scope" value="Bacteria"/>
</dbReference>
<evidence type="ECO:0000313" key="2">
    <source>
        <dbReference type="EMBL" id="CCI84391.1"/>
    </source>
</evidence>
<protein>
    <recommendedName>
        <fullName evidence="1">Protein kinase domain-containing protein</fullName>
    </recommendedName>
</protein>
<dbReference type="Gene3D" id="1.50.10.20">
    <property type="match status" value="1"/>
</dbReference>
<dbReference type="GO" id="GO:0004672">
    <property type="term" value="F:protein kinase activity"/>
    <property type="evidence" value="ECO:0007669"/>
    <property type="project" value="InterPro"/>
</dbReference>
<dbReference type="InterPro" id="IPR011009">
    <property type="entry name" value="Kinase-like_dom_sf"/>
</dbReference>
<dbReference type="Proteomes" id="UP000009311">
    <property type="component" value="Unassembled WGS sequence"/>
</dbReference>
<keyword evidence="3" id="KW-1185">Reference proteome</keyword>
<reference evidence="2 3" key="1">
    <citation type="submission" date="2012-06" db="EMBL/GenBank/DDBJ databases">
        <title>Draft Genome Sequence of Lactobacillus pasteurii CRBIP 24.76T.</title>
        <authorList>
            <person name="Cousin S."/>
            <person name="Bouchier C."/>
            <person name="Loux V."/>
            <person name="Ma L."/>
            <person name="Creno S."/>
            <person name="Bizet C."/>
            <person name="Clermont D."/>
        </authorList>
    </citation>
    <scope>NUCLEOTIDE SEQUENCE [LARGE SCALE GENOMIC DNA]</scope>
    <source>
        <strain evidence="3">CRBIP 24.76T</strain>
    </source>
</reference>
<comment type="caution">
    <text evidence="2">The sequence shown here is derived from an EMBL/GenBank/DDBJ whole genome shotgun (WGS) entry which is preliminary data.</text>
</comment>
<dbReference type="Pfam" id="PF25816">
    <property type="entry name" value="RamC_N"/>
    <property type="match status" value="1"/>
</dbReference>
<dbReference type="Gene3D" id="1.10.510.10">
    <property type="entry name" value="Transferase(Phosphotransferase) domain 1"/>
    <property type="match status" value="1"/>
</dbReference>
<organism evidence="2 3">
    <name type="scientific">Lactobacillus pasteurii DSM 23907 = CRBIP 24.76</name>
    <dbReference type="NCBI Taxonomy" id="1423790"/>
    <lineage>
        <taxon>Bacteria</taxon>
        <taxon>Bacillati</taxon>
        <taxon>Bacillota</taxon>
        <taxon>Bacilli</taxon>
        <taxon>Lactobacillales</taxon>
        <taxon>Lactobacillaceae</taxon>
        <taxon>Lactobacillus</taxon>
    </lineage>
</organism>
<accession>I7LA42</accession>
<dbReference type="AlphaFoldDB" id="I7LA42"/>
<evidence type="ECO:0000259" key="1">
    <source>
        <dbReference type="PROSITE" id="PS50011"/>
    </source>
</evidence>
<dbReference type="InterPro" id="IPR057929">
    <property type="entry name" value="RamC_N"/>
</dbReference>
<gene>
    <name evidence="2" type="ORF">BN53_09265</name>
</gene>
<dbReference type="STRING" id="1423790.BN53_09265"/>
<dbReference type="Gene3D" id="3.30.200.20">
    <property type="entry name" value="Phosphorylase Kinase, domain 1"/>
    <property type="match status" value="1"/>
</dbReference>
<proteinExistence type="predicted"/>
<evidence type="ECO:0000313" key="3">
    <source>
        <dbReference type="Proteomes" id="UP000009311"/>
    </source>
</evidence>
<feature type="domain" description="Protein kinase" evidence="1">
    <location>
        <begin position="131"/>
        <end position="388"/>
    </location>
</feature>
<dbReference type="SUPFAM" id="SSF158745">
    <property type="entry name" value="LanC-like"/>
    <property type="match status" value="1"/>
</dbReference>
<dbReference type="SUPFAM" id="SSF56112">
    <property type="entry name" value="Protein kinase-like (PK-like)"/>
    <property type="match status" value="1"/>
</dbReference>